<evidence type="ECO:0000256" key="1">
    <source>
        <dbReference type="SAM" id="SignalP"/>
    </source>
</evidence>
<dbReference type="PROSITE" id="PS51257">
    <property type="entry name" value="PROKAR_LIPOPROTEIN"/>
    <property type="match status" value="1"/>
</dbReference>
<reference evidence="2 3" key="1">
    <citation type="submission" date="2021-12" db="EMBL/GenBank/DDBJ databases">
        <title>Discovery of the Pendulisporaceae a myxobacterial family with distinct sporulation behavior and unique specialized metabolism.</title>
        <authorList>
            <person name="Garcia R."/>
            <person name="Popoff A."/>
            <person name="Bader C.D."/>
            <person name="Loehr J."/>
            <person name="Walesch S."/>
            <person name="Walt C."/>
            <person name="Boldt J."/>
            <person name="Bunk B."/>
            <person name="Haeckl F.J.F.P.J."/>
            <person name="Gunesch A.P."/>
            <person name="Birkelbach J."/>
            <person name="Nuebel U."/>
            <person name="Pietschmann T."/>
            <person name="Bach T."/>
            <person name="Mueller R."/>
        </authorList>
    </citation>
    <scope>NUCLEOTIDE SEQUENCE [LARGE SCALE GENOMIC DNA]</scope>
    <source>
        <strain evidence="2 3">MSr11954</strain>
    </source>
</reference>
<name>A0ABZ2M2Q2_9BACT</name>
<dbReference type="RefSeq" id="WP_394827039.1">
    <property type="nucleotide sequence ID" value="NZ_CP089984.1"/>
</dbReference>
<dbReference type="EMBL" id="CP089984">
    <property type="protein sequence ID" value="WXB17407.1"/>
    <property type="molecule type" value="Genomic_DNA"/>
</dbReference>
<evidence type="ECO:0000313" key="3">
    <source>
        <dbReference type="Proteomes" id="UP001370348"/>
    </source>
</evidence>
<gene>
    <name evidence="2" type="ORF">LZC94_09005</name>
</gene>
<sequence>MSAFRGPCVFLVAACAIAVVGGAACDRKPEVSFTLRAPAGIRDQTAWYEIGVFANAACPTDEQLAAGIPIAGATARAAFRRDSPTRPAIGDLARGSYAFAAVAKGENCSVLAAGCTSVDVGDSHDVTIALNVKNPPSPGCGEGTVCTNAQCAPSNDNGQPSVGAGCSLELLGAGPLGNPLGLSGTIVSQPAIVPTERGFLIAYREYDAIQGLSRLTFIPLDPGGGMGRITTKDLPGRCATSEEADAVGLAYAPGQGGQAGQGLAVVARATCNEKSGFDLFNLDSSGTVTKSAEDTSASFNGAKLALSPAHAVAVSERANGFYVAALKNGQAIVTAAADARFTAAPIPFGGSAPHGEAWVATSDKLSAWLVASSSGAPSGDAGANPPPDGGKLPILRLQMAAAGTNPSSLPAPVEMLGAWGSLAAQGTRVVVASDGSAVGQSLLFRVFELGTPAPKVEESFNTEAAGKVLFADVAYQKAHAFFAVEQPDAITIVAYDKMTTDQPTFLREAQLARNPRVPSLKQVRDGRLAITATDTRVAVVWATARTLTDHDPTGGYAVLACR</sequence>
<protein>
    <recommendedName>
        <fullName evidence="4">Lipoprotein</fullName>
    </recommendedName>
</protein>
<accession>A0ABZ2M2Q2</accession>
<organism evidence="2 3">
    <name type="scientific">Pendulispora albinea</name>
    <dbReference type="NCBI Taxonomy" id="2741071"/>
    <lineage>
        <taxon>Bacteria</taxon>
        <taxon>Pseudomonadati</taxon>
        <taxon>Myxococcota</taxon>
        <taxon>Myxococcia</taxon>
        <taxon>Myxococcales</taxon>
        <taxon>Sorangiineae</taxon>
        <taxon>Pendulisporaceae</taxon>
        <taxon>Pendulispora</taxon>
    </lineage>
</organism>
<feature type="chain" id="PRO_5046645938" description="Lipoprotein" evidence="1">
    <location>
        <begin position="19"/>
        <end position="562"/>
    </location>
</feature>
<dbReference type="Proteomes" id="UP001370348">
    <property type="component" value="Chromosome"/>
</dbReference>
<keyword evidence="3" id="KW-1185">Reference proteome</keyword>
<evidence type="ECO:0008006" key="4">
    <source>
        <dbReference type="Google" id="ProtNLM"/>
    </source>
</evidence>
<keyword evidence="1" id="KW-0732">Signal</keyword>
<proteinExistence type="predicted"/>
<feature type="signal peptide" evidence="1">
    <location>
        <begin position="1"/>
        <end position="18"/>
    </location>
</feature>
<evidence type="ECO:0000313" key="2">
    <source>
        <dbReference type="EMBL" id="WXB17407.1"/>
    </source>
</evidence>